<dbReference type="AlphaFoldDB" id="A0A5B9GII2"/>
<proteinExistence type="predicted"/>
<dbReference type="Pfam" id="PF14354">
    <property type="entry name" value="Lar_restr_allev"/>
    <property type="match status" value="1"/>
</dbReference>
<evidence type="ECO:0000313" key="1">
    <source>
        <dbReference type="EMBL" id="QEE86022.1"/>
    </source>
</evidence>
<gene>
    <name evidence="1" type="ORF">EOV40_010090</name>
</gene>
<protein>
    <submittedName>
        <fullName evidence="1">Restriction alleviation protein, Lar family</fullName>
    </submittedName>
</protein>
<accession>A0A5B9GII2</accession>
<organism evidence="1 2">
    <name type="scientific">Acetobacter oryzoeni</name>
    <dbReference type="NCBI Taxonomy" id="2500548"/>
    <lineage>
        <taxon>Bacteria</taxon>
        <taxon>Pseudomonadati</taxon>
        <taxon>Pseudomonadota</taxon>
        <taxon>Alphaproteobacteria</taxon>
        <taxon>Acetobacterales</taxon>
        <taxon>Acetobacteraceae</taxon>
        <taxon>Acetobacter</taxon>
    </lineage>
</organism>
<dbReference type="EMBL" id="CP042808">
    <property type="protein sequence ID" value="QEE86022.1"/>
    <property type="molecule type" value="Genomic_DNA"/>
</dbReference>
<evidence type="ECO:0000313" key="2">
    <source>
        <dbReference type="Proteomes" id="UP000287027"/>
    </source>
</evidence>
<dbReference type="NCBIfam" id="TIGR03655">
    <property type="entry name" value="anti_R_Lar"/>
    <property type="match status" value="1"/>
</dbReference>
<dbReference type="InterPro" id="IPR019908">
    <property type="entry name" value="Toxin_RalR"/>
</dbReference>
<reference evidence="1 2" key="1">
    <citation type="submission" date="2019-08" db="EMBL/GenBank/DDBJ databases">
        <title>Acetobacter oryzioeni sp. nov., isolated from Korean rice wine vinegar.</title>
        <authorList>
            <person name="Baek J.H."/>
            <person name="Kim K.H."/>
            <person name="Jeon C.O."/>
            <person name="Han D.M."/>
        </authorList>
    </citation>
    <scope>NUCLEOTIDE SEQUENCE [LARGE SCALE GENOMIC DNA]</scope>
    <source>
        <strain evidence="1 2">B6</strain>
    </source>
</reference>
<dbReference type="Proteomes" id="UP000287027">
    <property type="component" value="Chromosome"/>
</dbReference>
<dbReference type="RefSeq" id="WP_128105860.1">
    <property type="nucleotide sequence ID" value="NZ_CP042808.1"/>
</dbReference>
<name>A0A5B9GII2_9PROT</name>
<sequence>MSEELKSCPFCGSREISTPHPSDFNTWVHCLICMAEGPVKDTAHAAIAAWNTRAGEKA</sequence>
<dbReference type="KEGG" id="aoy:EOV40_010090"/>
<keyword evidence="2" id="KW-1185">Reference proteome</keyword>